<keyword evidence="2" id="KW-1185">Reference proteome</keyword>
<comment type="caution">
    <text evidence="1">The sequence shown here is derived from an EMBL/GenBank/DDBJ whole genome shotgun (WGS) entry which is preliminary data.</text>
</comment>
<dbReference type="RefSeq" id="WP_377422324.1">
    <property type="nucleotide sequence ID" value="NZ_JBHSPR010000010.1"/>
</dbReference>
<evidence type="ECO:0000313" key="2">
    <source>
        <dbReference type="Proteomes" id="UP001596203"/>
    </source>
</evidence>
<gene>
    <name evidence="1" type="ORF">ACFP2T_16445</name>
</gene>
<dbReference type="Proteomes" id="UP001596203">
    <property type="component" value="Unassembled WGS sequence"/>
</dbReference>
<protein>
    <submittedName>
        <fullName evidence="1">Capsid cement protein</fullName>
    </submittedName>
</protein>
<sequence length="129" mass="12365">MADYQPIVTGGAKPWTATTSAAVTGGRVLVESGSGTVAMAGADAADVVGVAAFDAGSGAKVTVWPLDGVVHELEASGAIASGAGVVTDANGQVKTATIATAAALGTLIGTATTTAAGSPTLKLRVQGRR</sequence>
<dbReference type="Pfam" id="PF09956">
    <property type="entry name" value="Phage_cement_2"/>
    <property type="match status" value="1"/>
</dbReference>
<proteinExistence type="predicted"/>
<evidence type="ECO:0000313" key="1">
    <source>
        <dbReference type="EMBL" id="MFC6017792.1"/>
    </source>
</evidence>
<reference evidence="2" key="1">
    <citation type="journal article" date="2019" name="Int. J. Syst. Evol. Microbiol.">
        <title>The Global Catalogue of Microorganisms (GCM) 10K type strain sequencing project: providing services to taxonomists for standard genome sequencing and annotation.</title>
        <authorList>
            <consortium name="The Broad Institute Genomics Platform"/>
            <consortium name="The Broad Institute Genome Sequencing Center for Infectious Disease"/>
            <person name="Wu L."/>
            <person name="Ma J."/>
        </authorList>
    </citation>
    <scope>NUCLEOTIDE SEQUENCE [LARGE SCALE GENOMIC DNA]</scope>
    <source>
        <strain evidence="2">ZS-35-S2</strain>
    </source>
</reference>
<dbReference type="EMBL" id="JBHSPR010000010">
    <property type="protein sequence ID" value="MFC6017792.1"/>
    <property type="molecule type" value="Genomic_DNA"/>
</dbReference>
<dbReference type="InterPro" id="IPR011231">
    <property type="entry name" value="Phage_VT1-Sakai_H0018"/>
</dbReference>
<accession>A0ABW1K7M9</accession>
<name>A0ABW1K7M9_9ACTN</name>
<organism evidence="1 2">
    <name type="scientific">Plantactinospora solaniradicis</name>
    <dbReference type="NCBI Taxonomy" id="1723736"/>
    <lineage>
        <taxon>Bacteria</taxon>
        <taxon>Bacillati</taxon>
        <taxon>Actinomycetota</taxon>
        <taxon>Actinomycetes</taxon>
        <taxon>Micromonosporales</taxon>
        <taxon>Micromonosporaceae</taxon>
        <taxon>Plantactinospora</taxon>
    </lineage>
</organism>